<dbReference type="GO" id="GO:0008233">
    <property type="term" value="F:peptidase activity"/>
    <property type="evidence" value="ECO:0007669"/>
    <property type="project" value="UniProtKB-KW"/>
</dbReference>
<name>A0A0P0GGZ1_9BACE</name>
<dbReference type="GO" id="GO:0006508">
    <property type="term" value="P:proteolysis"/>
    <property type="evidence" value="ECO:0007669"/>
    <property type="project" value="UniProtKB-KW"/>
</dbReference>
<sequence length="144" mass="16638">MDEKREIRNTAFQVQVTGEEEEKRTVEGYALLFGVSSDGLSFEEVIDRGALDGVIEKSDVFALLNHNQNREYLPGVQMETDHWRYQSIAKDLSIVLRHLRQHLEMNCWKISAGERLARVLSALMWRKTLGKRKVMVYGNGQSLR</sequence>
<reference evidence="5 6" key="1">
    <citation type="journal article" date="2015" name="Science">
        <title>Genetic determinants of in vivo fitness and diet responsiveness in multiple human gut Bacteroides.</title>
        <authorList>
            <person name="Wu M."/>
            <person name="McNulty N.P."/>
            <person name="Rodionov D.A."/>
            <person name="Khoroshkin M.S."/>
            <person name="Griffin N.W."/>
            <person name="Cheng J."/>
            <person name="Latreille P."/>
            <person name="Kerstetter R.A."/>
            <person name="Terrapon N."/>
            <person name="Henrissat B."/>
            <person name="Osterman A.L."/>
            <person name="Gordon J.I."/>
        </authorList>
    </citation>
    <scope>NUCLEOTIDE SEQUENCE [LARGE SCALE GENOMIC DNA]</scope>
    <source>
        <strain evidence="5 6">WH2</strain>
    </source>
</reference>
<evidence type="ECO:0000256" key="1">
    <source>
        <dbReference type="ARBA" id="ARBA00022612"/>
    </source>
</evidence>
<dbReference type="Pfam" id="PF04586">
    <property type="entry name" value="Peptidase_S78"/>
    <property type="match status" value="1"/>
</dbReference>
<gene>
    <name evidence="5" type="ORF">BcellWH2_00016</name>
</gene>
<evidence type="ECO:0000256" key="2">
    <source>
        <dbReference type="ARBA" id="ARBA00022670"/>
    </source>
</evidence>
<feature type="domain" description="Prohead serine protease" evidence="4">
    <location>
        <begin position="17"/>
        <end position="70"/>
    </location>
</feature>
<evidence type="ECO:0000313" key="6">
    <source>
        <dbReference type="Proteomes" id="UP000061809"/>
    </source>
</evidence>
<organism evidence="5 6">
    <name type="scientific">Bacteroides cellulosilyticus</name>
    <dbReference type="NCBI Taxonomy" id="246787"/>
    <lineage>
        <taxon>Bacteria</taxon>
        <taxon>Pseudomonadati</taxon>
        <taxon>Bacteroidota</taxon>
        <taxon>Bacteroidia</taxon>
        <taxon>Bacteroidales</taxon>
        <taxon>Bacteroidaceae</taxon>
        <taxon>Bacteroides</taxon>
    </lineage>
</organism>
<evidence type="ECO:0000256" key="3">
    <source>
        <dbReference type="ARBA" id="ARBA00022801"/>
    </source>
</evidence>
<keyword evidence="1" id="KW-1188">Viral release from host cell</keyword>
<evidence type="ECO:0000259" key="4">
    <source>
        <dbReference type="Pfam" id="PF04586"/>
    </source>
</evidence>
<dbReference type="Proteomes" id="UP000061809">
    <property type="component" value="Chromosome"/>
</dbReference>
<keyword evidence="2 5" id="KW-0645">Protease</keyword>
<dbReference type="KEGG" id="bcel:BcellWH2_00016"/>
<dbReference type="AlphaFoldDB" id="A0A0P0GGZ1"/>
<keyword evidence="3" id="KW-0378">Hydrolase</keyword>
<evidence type="ECO:0000313" key="5">
    <source>
        <dbReference type="EMBL" id="ALJ57293.1"/>
    </source>
</evidence>
<accession>A0A0P0GGZ1</accession>
<protein>
    <submittedName>
        <fullName evidence="5">Caudovirus prohead protease</fullName>
    </submittedName>
</protein>
<proteinExistence type="predicted"/>
<dbReference type="InterPro" id="IPR054613">
    <property type="entry name" value="Peptidase_S78_dom"/>
</dbReference>
<dbReference type="PATRIC" id="fig|246787.4.peg.15"/>
<dbReference type="EMBL" id="CP012801">
    <property type="protein sequence ID" value="ALJ57293.1"/>
    <property type="molecule type" value="Genomic_DNA"/>
</dbReference>